<evidence type="ECO:0000259" key="7">
    <source>
        <dbReference type="Pfam" id="PF00441"/>
    </source>
</evidence>
<evidence type="ECO:0000259" key="9">
    <source>
        <dbReference type="Pfam" id="PF02771"/>
    </source>
</evidence>
<reference evidence="10 11" key="1">
    <citation type="submission" date="2018-01" db="EMBL/GenBank/DDBJ databases">
        <title>The draft genome sequence of Halioglobus lutimaris HF004.</title>
        <authorList>
            <person name="Du Z.-J."/>
            <person name="Shi M.-J."/>
        </authorList>
    </citation>
    <scope>NUCLEOTIDE SEQUENCE [LARGE SCALE GENOMIC DNA]</scope>
    <source>
        <strain evidence="10 11">HF004</strain>
    </source>
</reference>
<dbReference type="InterPro" id="IPR037069">
    <property type="entry name" value="AcylCoA_DH/ox_N_sf"/>
</dbReference>
<protein>
    <submittedName>
        <fullName evidence="10">Acyl-CoA dehydrogenase</fullName>
    </submittedName>
</protein>
<gene>
    <name evidence="10" type="ORF">C0039_09030</name>
</gene>
<evidence type="ECO:0000256" key="2">
    <source>
        <dbReference type="ARBA" id="ARBA00009347"/>
    </source>
</evidence>
<name>A0A2N5X3X9_9GAMM</name>
<evidence type="ECO:0000259" key="8">
    <source>
        <dbReference type="Pfam" id="PF02770"/>
    </source>
</evidence>
<evidence type="ECO:0000256" key="5">
    <source>
        <dbReference type="ARBA" id="ARBA00023002"/>
    </source>
</evidence>
<evidence type="ECO:0000313" key="11">
    <source>
        <dbReference type="Proteomes" id="UP000235005"/>
    </source>
</evidence>
<keyword evidence="3 6" id="KW-0285">Flavoprotein</keyword>
<sequence>MDLKFTEEQHILRDMVRSMVEDHSTTAVVREMEHDKIGVPTGLWQQMSEMGLTGMMLPEEYGGIGLDMVDCALIYEELGRGLAPGPHFVSSVIAVGAISRGCSEQQKAELFPAMGSGELIVAPAWLEPDNGFGPLGVQMRAENDGDTFVLNGVKRHVFYARAAQKLLVLARTGDAEADVDLFLVDTDAEGVTLEQQRSMAYDTQYKVTFTDVAVPAANKLSGGWSNWHDVLMDGCILQAAYAVGAAQQALDITVRYANEREQFDKPIGAFQALAHYMADAQVDITGAQVLVWEAAWAHREGKSVARLAPMAKLFCCNANRDATAKCEQIHGGYGFTMEYDIQLYFRRAKQQQMNWLDSRTLEDMISADILDTDAITIVNPFKV</sequence>
<evidence type="ECO:0000313" key="10">
    <source>
        <dbReference type="EMBL" id="PLW69195.1"/>
    </source>
</evidence>
<organism evidence="10 11">
    <name type="scientific">Pseudohalioglobus lutimaris</name>
    <dbReference type="NCBI Taxonomy" id="1737061"/>
    <lineage>
        <taxon>Bacteria</taxon>
        <taxon>Pseudomonadati</taxon>
        <taxon>Pseudomonadota</taxon>
        <taxon>Gammaproteobacteria</taxon>
        <taxon>Cellvibrionales</taxon>
        <taxon>Halieaceae</taxon>
        <taxon>Pseudohalioglobus</taxon>
    </lineage>
</organism>
<dbReference type="GO" id="GO:0003995">
    <property type="term" value="F:acyl-CoA dehydrogenase activity"/>
    <property type="evidence" value="ECO:0007669"/>
    <property type="project" value="TreeGrafter"/>
</dbReference>
<dbReference type="InterPro" id="IPR036250">
    <property type="entry name" value="AcylCo_DH-like_C"/>
</dbReference>
<dbReference type="Proteomes" id="UP000235005">
    <property type="component" value="Unassembled WGS sequence"/>
</dbReference>
<dbReference type="PANTHER" id="PTHR43884">
    <property type="entry name" value="ACYL-COA DEHYDROGENASE"/>
    <property type="match status" value="1"/>
</dbReference>
<feature type="domain" description="Acyl-CoA oxidase/dehydrogenase middle" evidence="8">
    <location>
        <begin position="125"/>
        <end position="212"/>
    </location>
</feature>
<evidence type="ECO:0000256" key="3">
    <source>
        <dbReference type="ARBA" id="ARBA00022630"/>
    </source>
</evidence>
<feature type="domain" description="Acyl-CoA dehydrogenase/oxidase C-terminal" evidence="7">
    <location>
        <begin position="223"/>
        <end position="350"/>
    </location>
</feature>
<dbReference type="OrthoDB" id="8523432at2"/>
<comment type="caution">
    <text evidence="10">The sequence shown here is derived from an EMBL/GenBank/DDBJ whole genome shotgun (WGS) entry which is preliminary data.</text>
</comment>
<keyword evidence="4 6" id="KW-0274">FAD</keyword>
<dbReference type="PANTHER" id="PTHR43884:SF20">
    <property type="entry name" value="ACYL-COA DEHYDROGENASE FADE28"/>
    <property type="match status" value="1"/>
</dbReference>
<dbReference type="AlphaFoldDB" id="A0A2N5X3X9"/>
<dbReference type="Gene3D" id="1.10.540.10">
    <property type="entry name" value="Acyl-CoA dehydrogenase/oxidase, N-terminal domain"/>
    <property type="match status" value="1"/>
</dbReference>
<evidence type="ECO:0000256" key="1">
    <source>
        <dbReference type="ARBA" id="ARBA00001974"/>
    </source>
</evidence>
<feature type="domain" description="Acyl-CoA dehydrogenase/oxidase N-terminal" evidence="9">
    <location>
        <begin position="6"/>
        <end position="118"/>
    </location>
</feature>
<dbReference type="SUPFAM" id="SSF47203">
    <property type="entry name" value="Acyl-CoA dehydrogenase C-terminal domain-like"/>
    <property type="match status" value="1"/>
</dbReference>
<evidence type="ECO:0000256" key="6">
    <source>
        <dbReference type="RuleBase" id="RU362125"/>
    </source>
</evidence>
<comment type="similarity">
    <text evidence="2 6">Belongs to the acyl-CoA dehydrogenase family.</text>
</comment>
<dbReference type="Pfam" id="PF00441">
    <property type="entry name" value="Acyl-CoA_dh_1"/>
    <property type="match status" value="1"/>
</dbReference>
<dbReference type="InterPro" id="IPR013786">
    <property type="entry name" value="AcylCoA_DH/ox_N"/>
</dbReference>
<dbReference type="Gene3D" id="2.40.110.10">
    <property type="entry name" value="Butyryl-CoA Dehydrogenase, subunit A, domain 2"/>
    <property type="match status" value="1"/>
</dbReference>
<dbReference type="Pfam" id="PF02770">
    <property type="entry name" value="Acyl-CoA_dh_M"/>
    <property type="match status" value="1"/>
</dbReference>
<keyword evidence="11" id="KW-1185">Reference proteome</keyword>
<dbReference type="Gene3D" id="1.20.140.10">
    <property type="entry name" value="Butyryl-CoA Dehydrogenase, subunit A, domain 3"/>
    <property type="match status" value="1"/>
</dbReference>
<comment type="cofactor">
    <cofactor evidence="1 6">
        <name>FAD</name>
        <dbReference type="ChEBI" id="CHEBI:57692"/>
    </cofactor>
</comment>
<dbReference type="EMBL" id="PKUS01000008">
    <property type="protein sequence ID" value="PLW69195.1"/>
    <property type="molecule type" value="Genomic_DNA"/>
</dbReference>
<dbReference type="InterPro" id="IPR046373">
    <property type="entry name" value="Acyl-CoA_Oxase/DH_mid-dom_sf"/>
</dbReference>
<dbReference type="InterPro" id="IPR006091">
    <property type="entry name" value="Acyl-CoA_Oxase/DH_mid-dom"/>
</dbReference>
<dbReference type="InterPro" id="IPR009075">
    <property type="entry name" value="AcylCo_DH/oxidase_C"/>
</dbReference>
<dbReference type="SUPFAM" id="SSF56645">
    <property type="entry name" value="Acyl-CoA dehydrogenase NM domain-like"/>
    <property type="match status" value="1"/>
</dbReference>
<proteinExistence type="inferred from homology"/>
<dbReference type="Pfam" id="PF02771">
    <property type="entry name" value="Acyl-CoA_dh_N"/>
    <property type="match status" value="1"/>
</dbReference>
<evidence type="ECO:0000256" key="4">
    <source>
        <dbReference type="ARBA" id="ARBA00022827"/>
    </source>
</evidence>
<accession>A0A2N5X3X9</accession>
<dbReference type="GO" id="GO:0050660">
    <property type="term" value="F:flavin adenine dinucleotide binding"/>
    <property type="evidence" value="ECO:0007669"/>
    <property type="project" value="InterPro"/>
</dbReference>
<dbReference type="InterPro" id="IPR009100">
    <property type="entry name" value="AcylCoA_DH/oxidase_NM_dom_sf"/>
</dbReference>
<dbReference type="RefSeq" id="WP_075999969.1">
    <property type="nucleotide sequence ID" value="NZ_PKUS01000008.1"/>
</dbReference>
<keyword evidence="5 6" id="KW-0560">Oxidoreductase</keyword>